<protein>
    <submittedName>
        <fullName evidence="1">Uncharacterized protein</fullName>
    </submittedName>
</protein>
<name>A0A2Z6NI47_TRISU</name>
<evidence type="ECO:0000313" key="1">
    <source>
        <dbReference type="EMBL" id="GAU29367.1"/>
    </source>
</evidence>
<proteinExistence type="predicted"/>
<reference evidence="2" key="1">
    <citation type="journal article" date="2017" name="Front. Plant Sci.">
        <title>Climate Clever Clovers: New Paradigm to Reduce the Environmental Footprint of Ruminants by Breeding Low Methanogenic Forages Utilizing Haplotype Variation.</title>
        <authorList>
            <person name="Kaur P."/>
            <person name="Appels R."/>
            <person name="Bayer P.E."/>
            <person name="Keeble-Gagnere G."/>
            <person name="Wang J."/>
            <person name="Hirakawa H."/>
            <person name="Shirasawa K."/>
            <person name="Vercoe P."/>
            <person name="Stefanova K."/>
            <person name="Durmic Z."/>
            <person name="Nichols P."/>
            <person name="Revell C."/>
            <person name="Isobe S.N."/>
            <person name="Edwards D."/>
            <person name="Erskine W."/>
        </authorList>
    </citation>
    <scope>NUCLEOTIDE SEQUENCE [LARGE SCALE GENOMIC DNA]</scope>
    <source>
        <strain evidence="2">cv. Daliak</strain>
    </source>
</reference>
<dbReference type="Proteomes" id="UP000242715">
    <property type="component" value="Unassembled WGS sequence"/>
</dbReference>
<accession>A0A2Z6NI47</accession>
<gene>
    <name evidence="1" type="ORF">TSUD_31730</name>
</gene>
<dbReference type="EMBL" id="DF973394">
    <property type="protein sequence ID" value="GAU29367.1"/>
    <property type="molecule type" value="Genomic_DNA"/>
</dbReference>
<dbReference type="AlphaFoldDB" id="A0A2Z6NI47"/>
<evidence type="ECO:0000313" key="2">
    <source>
        <dbReference type="Proteomes" id="UP000242715"/>
    </source>
</evidence>
<organism evidence="1 2">
    <name type="scientific">Trifolium subterraneum</name>
    <name type="common">Subterranean clover</name>
    <dbReference type="NCBI Taxonomy" id="3900"/>
    <lineage>
        <taxon>Eukaryota</taxon>
        <taxon>Viridiplantae</taxon>
        <taxon>Streptophyta</taxon>
        <taxon>Embryophyta</taxon>
        <taxon>Tracheophyta</taxon>
        <taxon>Spermatophyta</taxon>
        <taxon>Magnoliopsida</taxon>
        <taxon>eudicotyledons</taxon>
        <taxon>Gunneridae</taxon>
        <taxon>Pentapetalae</taxon>
        <taxon>rosids</taxon>
        <taxon>fabids</taxon>
        <taxon>Fabales</taxon>
        <taxon>Fabaceae</taxon>
        <taxon>Papilionoideae</taxon>
        <taxon>50 kb inversion clade</taxon>
        <taxon>NPAAA clade</taxon>
        <taxon>Hologalegina</taxon>
        <taxon>IRL clade</taxon>
        <taxon>Trifolieae</taxon>
        <taxon>Trifolium</taxon>
    </lineage>
</organism>
<keyword evidence="2" id="KW-1185">Reference proteome</keyword>
<sequence length="146" mass="16015">MELKAPDAEKKAATQAPLNIVKADSAGKVERPDKQFELTELGIYINQVSVSFRNCQLVECEVFPQGIGAFFVSCNISEVAMASEDISASETQHIKKPFSQPMNQLKSILKKSTGNKLGQGTGDGRSSKGTVRVKLRDEDFFVTFQI</sequence>